<accession>A0A2G5FA49</accession>
<dbReference type="InParanoid" id="A0A2G5FA49"/>
<dbReference type="EMBL" id="KZ305018">
    <property type="protein sequence ID" value="PIA64889.1"/>
    <property type="molecule type" value="Genomic_DNA"/>
</dbReference>
<reference evidence="1 2" key="1">
    <citation type="submission" date="2017-09" db="EMBL/GenBank/DDBJ databases">
        <title>WGS assembly of Aquilegia coerulea Goldsmith.</title>
        <authorList>
            <person name="Hodges S."/>
            <person name="Kramer E."/>
            <person name="Nordborg M."/>
            <person name="Tomkins J."/>
            <person name="Borevitz J."/>
            <person name="Derieg N."/>
            <person name="Yan J."/>
            <person name="Mihaltcheva S."/>
            <person name="Hayes R.D."/>
            <person name="Rokhsar D."/>
        </authorList>
    </citation>
    <scope>NUCLEOTIDE SEQUENCE [LARGE SCALE GENOMIC DNA]</scope>
    <source>
        <strain evidence="2">cv. Goldsmith</strain>
    </source>
</reference>
<proteinExistence type="predicted"/>
<keyword evidence="2" id="KW-1185">Reference proteome</keyword>
<evidence type="ECO:0000313" key="1">
    <source>
        <dbReference type="EMBL" id="PIA64889.1"/>
    </source>
</evidence>
<dbReference type="AlphaFoldDB" id="A0A2G5FA49"/>
<sequence>MLLRTRPTLSIIILRTTLSRKVFAIVRGTESEKINNTLPKHPNFFYKPLEYPNSLSLKLKMKEKKKVSTSYFHSS</sequence>
<dbReference type="Proteomes" id="UP000230069">
    <property type="component" value="Unassembled WGS sequence"/>
</dbReference>
<name>A0A2G5FA49_AQUCA</name>
<protein>
    <submittedName>
        <fullName evidence="1">Uncharacterized protein</fullName>
    </submittedName>
</protein>
<evidence type="ECO:0000313" key="2">
    <source>
        <dbReference type="Proteomes" id="UP000230069"/>
    </source>
</evidence>
<organism evidence="1 2">
    <name type="scientific">Aquilegia coerulea</name>
    <name type="common">Rocky mountain columbine</name>
    <dbReference type="NCBI Taxonomy" id="218851"/>
    <lineage>
        <taxon>Eukaryota</taxon>
        <taxon>Viridiplantae</taxon>
        <taxon>Streptophyta</taxon>
        <taxon>Embryophyta</taxon>
        <taxon>Tracheophyta</taxon>
        <taxon>Spermatophyta</taxon>
        <taxon>Magnoliopsida</taxon>
        <taxon>Ranunculales</taxon>
        <taxon>Ranunculaceae</taxon>
        <taxon>Thalictroideae</taxon>
        <taxon>Aquilegia</taxon>
    </lineage>
</organism>
<gene>
    <name evidence="1" type="ORF">AQUCO_00100398v1</name>
</gene>